<dbReference type="Gene3D" id="1.10.443.10">
    <property type="entry name" value="Intergrase catalytic core"/>
    <property type="match status" value="1"/>
</dbReference>
<evidence type="ECO:0000313" key="4">
    <source>
        <dbReference type="EMBL" id="GAN14738.1"/>
    </source>
</evidence>
<feature type="domain" description="Tyr recombinase" evidence="3">
    <location>
        <begin position="137"/>
        <end position="348"/>
    </location>
</feature>
<sequence length="348" mass="37819">MHDPSPDQAEPEPVTLPALAPDAAMLAVLHEDLERAAAYKKAARAAATHRAYNSDWIIYTDWCRTRGLVAMPAHPEQIAAFVANQAASGLKPSTIERRVAAIGHHHRTSNYPAPAAHPEAGGLREALAGIRNEKRAKKTRKEPADATALRDMLAQIKGDGLRARRDRAALAIGMAAALRRSELVALTLENVGILDHGIELYLGTTKTDQAGEGTTIAIPEGTRLRPKALLLEWISAVRVLEAEVVRTPAQEATVPLFRRLTRSDQLTGEPMSDKAVARLVKRYAGAAGYDAAKFSGHSLRAGFLTEAASQGATIFKMQEVSRHKTVQVLSDYVRSADRFRDHAGQRFL</sequence>
<protein>
    <submittedName>
        <fullName evidence="4">DNA, contig: SP643</fullName>
    </submittedName>
</protein>
<keyword evidence="2" id="KW-0233">DNA recombination</keyword>
<dbReference type="GeneID" id="78525717"/>
<comment type="caution">
    <text evidence="4">The sequence shown here is derived from an EMBL/GenBank/DDBJ whole genome shotgun (WGS) entry which is preliminary data.</text>
</comment>
<dbReference type="PANTHER" id="PTHR34605:SF3">
    <property type="entry name" value="P CELL-TYPE AGGLUTINATION PROTEIN MAP4-LIKE-RELATED"/>
    <property type="match status" value="1"/>
</dbReference>
<keyword evidence="5" id="KW-1185">Reference proteome</keyword>
<evidence type="ECO:0000313" key="5">
    <source>
        <dbReference type="Proteomes" id="UP000032025"/>
    </source>
</evidence>
<dbReference type="GO" id="GO:0003677">
    <property type="term" value="F:DNA binding"/>
    <property type="evidence" value="ECO:0007669"/>
    <property type="project" value="UniProtKB-KW"/>
</dbReference>
<dbReference type="RefSeq" id="WP_007406283.1">
    <property type="nucleotide sequence ID" value="NZ_BBJS01000043.1"/>
</dbReference>
<dbReference type="GO" id="GO:0006310">
    <property type="term" value="P:DNA recombination"/>
    <property type="evidence" value="ECO:0007669"/>
    <property type="project" value="UniProtKB-KW"/>
</dbReference>
<dbReference type="PANTHER" id="PTHR34605">
    <property type="entry name" value="PHAGE_INTEGRASE DOMAIN-CONTAINING PROTEIN"/>
    <property type="match status" value="1"/>
</dbReference>
<dbReference type="SUPFAM" id="SSF47823">
    <property type="entry name" value="lambda integrase-like, N-terminal domain"/>
    <property type="match status" value="1"/>
</dbReference>
<dbReference type="Pfam" id="PF00589">
    <property type="entry name" value="Phage_integrase"/>
    <property type="match status" value="1"/>
</dbReference>
<evidence type="ECO:0000259" key="3">
    <source>
        <dbReference type="PROSITE" id="PS51898"/>
    </source>
</evidence>
<organism evidence="4 5">
    <name type="scientific">Sphingomonas paucimobilis NBRC 13935</name>
    <dbReference type="NCBI Taxonomy" id="1219050"/>
    <lineage>
        <taxon>Bacteria</taxon>
        <taxon>Pseudomonadati</taxon>
        <taxon>Pseudomonadota</taxon>
        <taxon>Alphaproteobacteria</taxon>
        <taxon>Sphingomonadales</taxon>
        <taxon>Sphingomonadaceae</taxon>
        <taxon>Sphingomonas</taxon>
    </lineage>
</organism>
<gene>
    <name evidence="4" type="ORF">SP6_43_02370</name>
</gene>
<evidence type="ECO:0000256" key="1">
    <source>
        <dbReference type="ARBA" id="ARBA00023125"/>
    </source>
</evidence>
<dbReference type="SUPFAM" id="SSF56349">
    <property type="entry name" value="DNA breaking-rejoining enzymes"/>
    <property type="match status" value="1"/>
</dbReference>
<dbReference type="AlphaFoldDB" id="A0A0C9NJD2"/>
<accession>A0A0C9NJD2</accession>
<proteinExistence type="predicted"/>
<dbReference type="InterPro" id="IPR052925">
    <property type="entry name" value="Phage_Integrase-like_Recomb"/>
</dbReference>
<name>A0A0C9NJD2_SPHPI</name>
<dbReference type="Gene3D" id="1.10.150.130">
    <property type="match status" value="1"/>
</dbReference>
<dbReference type="InterPro" id="IPR010998">
    <property type="entry name" value="Integrase_recombinase_N"/>
</dbReference>
<dbReference type="InterPro" id="IPR011010">
    <property type="entry name" value="DNA_brk_join_enz"/>
</dbReference>
<dbReference type="InterPro" id="IPR013762">
    <property type="entry name" value="Integrase-like_cat_sf"/>
</dbReference>
<dbReference type="EMBL" id="BBJS01000043">
    <property type="protein sequence ID" value="GAN14738.1"/>
    <property type="molecule type" value="Genomic_DNA"/>
</dbReference>
<dbReference type="PROSITE" id="PS51898">
    <property type="entry name" value="TYR_RECOMBINASE"/>
    <property type="match status" value="1"/>
</dbReference>
<dbReference type="Proteomes" id="UP000032025">
    <property type="component" value="Unassembled WGS sequence"/>
</dbReference>
<keyword evidence="1" id="KW-0238">DNA-binding</keyword>
<dbReference type="GO" id="GO:0015074">
    <property type="term" value="P:DNA integration"/>
    <property type="evidence" value="ECO:0007669"/>
    <property type="project" value="InterPro"/>
</dbReference>
<dbReference type="InterPro" id="IPR002104">
    <property type="entry name" value="Integrase_catalytic"/>
</dbReference>
<reference evidence="4 5" key="1">
    <citation type="submission" date="2014-08" db="EMBL/GenBank/DDBJ databases">
        <title>Whole genome shotgun sequence of Sphingomonas paucimobilis NBRC 13935.</title>
        <authorList>
            <person name="Hosoyama A."/>
            <person name="Hashimoto M."/>
            <person name="Hosoyama Y."/>
            <person name="Noguchi M."/>
            <person name="Uohara A."/>
            <person name="Ohji S."/>
            <person name="Katano-Makiyama Y."/>
            <person name="Ichikawa N."/>
            <person name="Kimura A."/>
            <person name="Yamazoe A."/>
            <person name="Fujita N."/>
        </authorList>
    </citation>
    <scope>NUCLEOTIDE SEQUENCE [LARGE SCALE GENOMIC DNA]</scope>
    <source>
        <strain evidence="4 5">NBRC 13935</strain>
    </source>
</reference>
<evidence type="ECO:0000256" key="2">
    <source>
        <dbReference type="ARBA" id="ARBA00023172"/>
    </source>
</evidence>